<comment type="caution">
    <text evidence="3">The sequence shown here is derived from an EMBL/GenBank/DDBJ whole genome shotgun (WGS) entry which is preliminary data.</text>
</comment>
<dbReference type="EMBL" id="JBHMDM010000007">
    <property type="protein sequence ID" value="MFB9378419.1"/>
    <property type="molecule type" value="Genomic_DNA"/>
</dbReference>
<organism evidence="3 4">
    <name type="scientific">Kineococcus gynurae</name>
    <dbReference type="NCBI Taxonomy" id="452979"/>
    <lineage>
        <taxon>Bacteria</taxon>
        <taxon>Bacillati</taxon>
        <taxon>Actinomycetota</taxon>
        <taxon>Actinomycetes</taxon>
        <taxon>Kineosporiales</taxon>
        <taxon>Kineosporiaceae</taxon>
        <taxon>Kineococcus</taxon>
    </lineage>
</organism>
<evidence type="ECO:0000313" key="3">
    <source>
        <dbReference type="EMBL" id="MFB9378419.1"/>
    </source>
</evidence>
<evidence type="ECO:0000256" key="1">
    <source>
        <dbReference type="SAM" id="MobiDB-lite"/>
    </source>
</evidence>
<proteinExistence type="predicted"/>
<accession>A0ABV5LWH5</accession>
<dbReference type="Proteomes" id="UP001589748">
    <property type="component" value="Unassembled WGS sequence"/>
</dbReference>
<dbReference type="RefSeq" id="WP_380136966.1">
    <property type="nucleotide sequence ID" value="NZ_JBHLUI010000008.1"/>
</dbReference>
<keyword evidence="2" id="KW-1133">Transmembrane helix</keyword>
<feature type="compositionally biased region" description="Low complexity" evidence="1">
    <location>
        <begin position="298"/>
        <end position="307"/>
    </location>
</feature>
<keyword evidence="4" id="KW-1185">Reference proteome</keyword>
<feature type="transmembrane region" description="Helical" evidence="2">
    <location>
        <begin position="264"/>
        <end position="285"/>
    </location>
</feature>
<evidence type="ECO:0000256" key="2">
    <source>
        <dbReference type="SAM" id="Phobius"/>
    </source>
</evidence>
<feature type="region of interest" description="Disordered" evidence="1">
    <location>
        <begin position="286"/>
        <end position="323"/>
    </location>
</feature>
<keyword evidence="2" id="KW-0812">Transmembrane</keyword>
<evidence type="ECO:0000313" key="4">
    <source>
        <dbReference type="Proteomes" id="UP001589748"/>
    </source>
</evidence>
<sequence length="323" mass="33044">MLVIGCAAEDSSAAEQDFAERLRSPVLAGVALLLGVEGRPRAGRTALLITPDGLRCVDVEDAGNRVPRPGGGVGRARPGSDVAGRLSGVLADRAPEAGPVLAMAVVYGPPSAPPLVAGPGAGTGAGPGAGPWTTTPERFPLDLAALEPFPLTLSTARAVLTALDLPPMLVPPEDVLREQGFAAADGWARGRRDPGPTAEFPAGFPAGAADLADRIDHPDRPPSATEVPLPADALGVLGAEPLFVPDEWVEEEIRRRRRSRRPKLLVLLALLLLGLAAFGLSRLSAAEGPTATPPTTPVPTVTSSPEGGVAARDVTAAPTPVRD</sequence>
<gene>
    <name evidence="3" type="ORF">ACFFVI_15730</name>
</gene>
<reference evidence="3 4" key="1">
    <citation type="submission" date="2024-09" db="EMBL/GenBank/DDBJ databases">
        <authorList>
            <person name="Sun Q."/>
            <person name="Mori K."/>
        </authorList>
    </citation>
    <scope>NUCLEOTIDE SEQUENCE [LARGE SCALE GENOMIC DNA]</scope>
    <source>
        <strain evidence="3 4">TISTR 1856</strain>
    </source>
</reference>
<name>A0ABV5LWH5_9ACTN</name>
<keyword evidence="2" id="KW-0472">Membrane</keyword>
<protein>
    <submittedName>
        <fullName evidence="3">Uncharacterized protein</fullName>
    </submittedName>
</protein>